<dbReference type="FunFam" id="1.20.920.20:FF:000001">
    <property type="entry name" value="dynein heavy chain 2, axonemal"/>
    <property type="match status" value="1"/>
</dbReference>
<dbReference type="Gene3D" id="1.10.472.130">
    <property type="match status" value="1"/>
</dbReference>
<keyword evidence="12" id="KW-0969">Cilium</keyword>
<dbReference type="InterPro" id="IPR004273">
    <property type="entry name" value="Dynein_heavy_D6_P-loop"/>
</dbReference>
<keyword evidence="20" id="KW-1185">Reference proteome</keyword>
<keyword evidence="10" id="KW-0243">Dynein</keyword>
<dbReference type="Gene3D" id="3.10.490.20">
    <property type="match status" value="1"/>
</dbReference>
<dbReference type="FunFam" id="1.10.8.1220:FF:000001">
    <property type="entry name" value="Dynein axonemal heavy chain 5"/>
    <property type="match status" value="1"/>
</dbReference>
<name>A0AAD5U533_9FUNG</name>
<dbReference type="SMART" id="SM00382">
    <property type="entry name" value="AAA"/>
    <property type="match status" value="2"/>
</dbReference>
<evidence type="ECO:0000256" key="17">
    <source>
        <dbReference type="SAM" id="Coils"/>
    </source>
</evidence>
<evidence type="ECO:0000256" key="8">
    <source>
        <dbReference type="ARBA" id="ARBA00022741"/>
    </source>
</evidence>
<dbReference type="Gene3D" id="1.20.1270.280">
    <property type="match status" value="1"/>
</dbReference>
<keyword evidence="11 17" id="KW-0175">Coiled coil</keyword>
<dbReference type="Pfam" id="PF12774">
    <property type="entry name" value="AAA_6"/>
    <property type="match status" value="1"/>
</dbReference>
<evidence type="ECO:0000256" key="13">
    <source>
        <dbReference type="ARBA" id="ARBA00023175"/>
    </source>
</evidence>
<keyword evidence="14" id="KW-0206">Cytoskeleton</keyword>
<dbReference type="Gene3D" id="1.20.920.20">
    <property type="match status" value="1"/>
</dbReference>
<dbReference type="InterPro" id="IPR024743">
    <property type="entry name" value="Dynein_HC_stalk"/>
</dbReference>
<dbReference type="InterPro" id="IPR035706">
    <property type="entry name" value="AAA_9"/>
</dbReference>
<dbReference type="Pfam" id="PF12780">
    <property type="entry name" value="AAA_8"/>
    <property type="match status" value="1"/>
</dbReference>
<dbReference type="GO" id="GO:0005524">
    <property type="term" value="F:ATP binding"/>
    <property type="evidence" value="ECO:0007669"/>
    <property type="project" value="UniProtKB-KW"/>
</dbReference>
<evidence type="ECO:0000256" key="10">
    <source>
        <dbReference type="ARBA" id="ARBA00023017"/>
    </source>
</evidence>
<dbReference type="InterPro" id="IPR027417">
    <property type="entry name" value="P-loop_NTPase"/>
</dbReference>
<evidence type="ECO:0000256" key="16">
    <source>
        <dbReference type="ARBA" id="ARBA00033439"/>
    </source>
</evidence>
<dbReference type="InterPro" id="IPR043160">
    <property type="entry name" value="Dynein_C_barrel"/>
</dbReference>
<dbReference type="FunFam" id="1.20.1270.280:FF:000007">
    <property type="entry name" value="dynein heavy chain 2, axonemal"/>
    <property type="match status" value="1"/>
</dbReference>
<keyword evidence="8" id="KW-0547">Nucleotide-binding</keyword>
<dbReference type="PANTHER" id="PTHR22878">
    <property type="entry name" value="DYNEIN HEAVY CHAIN 6, AXONEMAL-LIKE-RELATED"/>
    <property type="match status" value="1"/>
</dbReference>
<dbReference type="FunFam" id="3.40.50.300:FF:000049">
    <property type="entry name" value="Dynein, axonemal, heavy chain 5"/>
    <property type="match status" value="1"/>
</dbReference>
<evidence type="ECO:0000256" key="1">
    <source>
        <dbReference type="ARBA" id="ARBA00004430"/>
    </source>
</evidence>
<dbReference type="GO" id="GO:0005930">
    <property type="term" value="C:axoneme"/>
    <property type="evidence" value="ECO:0007669"/>
    <property type="project" value="UniProtKB-SubCell"/>
</dbReference>
<feature type="domain" description="AAA+ ATPase" evidence="18">
    <location>
        <begin position="226"/>
        <end position="362"/>
    </location>
</feature>
<feature type="domain" description="AAA+ ATPase" evidence="18">
    <location>
        <begin position="838"/>
        <end position="984"/>
    </location>
</feature>
<evidence type="ECO:0000256" key="15">
    <source>
        <dbReference type="ARBA" id="ARBA00023273"/>
    </source>
</evidence>
<dbReference type="Proteomes" id="UP001211065">
    <property type="component" value="Unassembled WGS sequence"/>
</dbReference>
<dbReference type="InterPro" id="IPR041589">
    <property type="entry name" value="DNAH3_AAA_lid_1"/>
</dbReference>
<evidence type="ECO:0000256" key="2">
    <source>
        <dbReference type="ARBA" id="ARBA00008887"/>
    </source>
</evidence>
<evidence type="ECO:0000256" key="6">
    <source>
        <dbReference type="ARBA" id="ARBA00022701"/>
    </source>
</evidence>
<dbReference type="InterPro" id="IPR035699">
    <property type="entry name" value="AAA_6"/>
</dbReference>
<keyword evidence="13" id="KW-0505">Motor protein</keyword>
<dbReference type="Gene3D" id="1.10.8.720">
    <property type="entry name" value="Region D6 of dynein motor"/>
    <property type="match status" value="1"/>
</dbReference>
<dbReference type="Gene3D" id="1.20.58.1120">
    <property type="match status" value="1"/>
</dbReference>
<dbReference type="SUPFAM" id="SSF52540">
    <property type="entry name" value="P-loop containing nucleoside triphosphate hydrolases"/>
    <property type="match status" value="4"/>
</dbReference>
<dbReference type="InterPro" id="IPR041228">
    <property type="entry name" value="Dynein_C"/>
</dbReference>
<keyword evidence="7" id="KW-0677">Repeat</keyword>
<dbReference type="GO" id="GO:0005874">
    <property type="term" value="C:microtubule"/>
    <property type="evidence" value="ECO:0007669"/>
    <property type="project" value="UniProtKB-KW"/>
</dbReference>
<evidence type="ECO:0000256" key="14">
    <source>
        <dbReference type="ARBA" id="ARBA00023212"/>
    </source>
</evidence>
<dbReference type="FunFam" id="1.20.58.1120:FF:000001">
    <property type="entry name" value="dynein heavy chain 2, axonemal"/>
    <property type="match status" value="1"/>
</dbReference>
<dbReference type="FunFam" id="3.40.50.300:FF:002141">
    <property type="entry name" value="Dynein heavy chain"/>
    <property type="match status" value="1"/>
</dbReference>
<dbReference type="FunFam" id="1.10.472.130:FF:000003">
    <property type="entry name" value="Dynein, axonemal, heavy chain 2"/>
    <property type="match status" value="1"/>
</dbReference>
<feature type="coiled-coil region" evidence="17">
    <location>
        <begin position="1445"/>
        <end position="1472"/>
    </location>
</feature>
<dbReference type="InterPro" id="IPR026983">
    <property type="entry name" value="DHC"/>
</dbReference>
<dbReference type="Gene3D" id="1.20.920.30">
    <property type="match status" value="1"/>
</dbReference>
<feature type="coiled-coil region" evidence="17">
    <location>
        <begin position="1651"/>
        <end position="1713"/>
    </location>
</feature>
<dbReference type="Pfam" id="PF18199">
    <property type="entry name" value="Dynein_C"/>
    <property type="match status" value="1"/>
</dbReference>
<evidence type="ECO:0000256" key="4">
    <source>
        <dbReference type="ARBA" id="ARBA00022197"/>
    </source>
</evidence>
<dbReference type="PANTHER" id="PTHR22878:SF68">
    <property type="entry name" value="DYNEIN HEAVY CHAIN 6, AXONEMAL-LIKE"/>
    <property type="match status" value="1"/>
</dbReference>
<dbReference type="GO" id="GO:0045505">
    <property type="term" value="F:dynein intermediate chain binding"/>
    <property type="evidence" value="ECO:0007669"/>
    <property type="project" value="InterPro"/>
</dbReference>
<dbReference type="Pfam" id="PF17852">
    <property type="entry name" value="Dynein_AAA_lid"/>
    <property type="match status" value="1"/>
</dbReference>
<dbReference type="Gene3D" id="6.10.140.1060">
    <property type="match status" value="1"/>
</dbReference>
<dbReference type="Gene3D" id="1.10.8.1220">
    <property type="match status" value="1"/>
</dbReference>
<dbReference type="FunFam" id="1.10.8.710:FF:000001">
    <property type="entry name" value="Dynein axonemal heavy chain 2"/>
    <property type="match status" value="1"/>
</dbReference>
<evidence type="ECO:0000259" key="18">
    <source>
        <dbReference type="SMART" id="SM00382"/>
    </source>
</evidence>
<reference evidence="19" key="1">
    <citation type="submission" date="2020-05" db="EMBL/GenBank/DDBJ databases">
        <title>Phylogenomic resolution of chytrid fungi.</title>
        <authorList>
            <person name="Stajich J.E."/>
            <person name="Amses K."/>
            <person name="Simmons R."/>
            <person name="Seto K."/>
            <person name="Myers J."/>
            <person name="Bonds A."/>
            <person name="Quandt C.A."/>
            <person name="Barry K."/>
            <person name="Liu P."/>
            <person name="Grigoriev I."/>
            <person name="Longcore J.E."/>
            <person name="James T.Y."/>
        </authorList>
    </citation>
    <scope>NUCLEOTIDE SEQUENCE</scope>
    <source>
        <strain evidence="19">JEL0476</strain>
    </source>
</reference>
<dbReference type="Pfam" id="PF18198">
    <property type="entry name" value="AAA_lid_11"/>
    <property type="match status" value="1"/>
</dbReference>
<organism evidence="19 20">
    <name type="scientific">Clydaea vesicula</name>
    <dbReference type="NCBI Taxonomy" id="447962"/>
    <lineage>
        <taxon>Eukaryota</taxon>
        <taxon>Fungi</taxon>
        <taxon>Fungi incertae sedis</taxon>
        <taxon>Chytridiomycota</taxon>
        <taxon>Chytridiomycota incertae sedis</taxon>
        <taxon>Chytridiomycetes</taxon>
        <taxon>Lobulomycetales</taxon>
        <taxon>Lobulomycetaceae</taxon>
        <taxon>Clydaea</taxon>
    </lineage>
</organism>
<comment type="similarity">
    <text evidence="2">Belongs to the dynein heavy chain family.</text>
</comment>
<sequence length="2860" mass="325282">MTGSDSRRHYEATGMHSGDGEFVPFHAPVVLEGPVELWLTEVENTMRITLRRLLFGTLVAIKKVKKKNWLKDWAGMLLITSGLINWTADCTKALQDAEKGEKHAMKSLKKKQMSNLKKFADLVKLPLNKVERKKIIALITVEVHSRDVIDKMVKSNCSGVNSFDWLSQLRFYWEKESRDDEDCFIRQINTHFRFGYEYLGNSGRLVITPLTDRCYMTLTTALHLFRGGSPQGPAGTGKTETVKDLGKALGKYVIVINCSDSLDYKSMARMFSGLSQTGAWGCFDEFNRIDIEVLSVVALQISSILTAISRNAKTFVFEEKEIKLVATCGIFITMNPGYAGRTELPDNLKSLFRPVSMMVPDSALIGEIMLFAEGFSNTRALAKKADTLYKLAIQQLSKQDHYDFQLRALTAALRNAGFRKRLDPNGADESVLYLAMRDNNVPKLTAEDTPLFMGMLTDLFPGVEASVMDYADFNTVLAEEVKIANLQYIPALMTKVTQLYETKISRHGVMIVGCTGSGKSSIWKLLQSTLTKLSKINSEKYAAVKTYPINPKAVSLGELYGEVNISTNEWTDGILSNVMRFTCADEKKDQKWIVLDGPVDTLWIESMNTVLDDNKVLTLINGERIAMPEQVSLLFEVENLSTASPATVSRAGMIYLDYLDLGWKPYVESWIQSRAEKQSIETLKRLTDKYMERTLNFRTESCTELVPVQEMSAIKSFCNLFDAVATVENGVDVEDQDSYVRMLELWFLFSIIWSLGGSITDESRKKFDMFLRELEGQFPSKDTVYEYCVDKVGKTWSSWEEKLVAGWRYNTNSAFYKIFVPTVDTIRNEFILKSLINKKIPILMVGEVGTGKTSMLQSILYNFDDSKLILMASMSAQTSSNALQSILESKVEKRTKNVFVPIGGKQLIAFVDDINMPMKDTFGSQPPLELVRHWMDYGFFYDRQKQTVKFVNDILLLAAMGPPGGGRNSMSPRIQSRFSVINMTFPNEASINKIFGTIINQKLQDFEEDVKPLGDIMTKATIEIYHTIVTQLLPTPAKMHYSFNLRDISKVFQGLLRANKEYFDSRDSITKLWIHEVNRVFHDRLIDKEDREYFHTLVDEKLVNLFSTSLKQLCPEKKIPLFGDFMGDNPDVPVYEEISDIDVLKKFMEEKQKEYNAEPGFIQISLVLFKDAVEHICRITRILRQQNGNALLIGVGGSGRQSLTRLAAYVVDIGVYQIKITKQYRHVEFREDIKTLYRLTGLEGKPTAFLFTDTQILNNSFLEDLSSIMSSGDVPSLFTSDEMAEIKSSLGPAAKEERIAETSDALSQFFLERVRNNLHVVLCMSPVGESFRNRLRMFPALVNCTTIDWFSEWPEDALLEVAMKYLDGLDLGTDQIKKSVSQVFVSVHMTVLETSLKMIQEVKRYNYVTPINYLELVNGYRELLKEKRLDIGNSANKLRNGLSKLDDTRQSVEKISVELEAAKKQVIQFQKQCEDYLVIIVQQKREADEQAKSVTVKAEKIGIEEEEVRAVAEAAQADLDQAMPALNMAMKALEAINKKDLNEIKSYGKPPPLVEKVMEGVMVLKKSEPTWDEAKRQLGNPYFIKQLINFDKDNISDKILKRISQYCADESFQPDVVGRVSGAAKSLCLWVRAMESYGIIYRQVAPKKEKLRLAQETLEKKQATLRDSKAKLQEIQDKLVELKNQYDEKVGLKEKLRKDSEETELKLSRAEQLVFGLSGERGRWENSIKNYEDSLRYLPGDCLFAAAFLSYAGPFNSIYRHALVNKKWLTQIKTLEIPFTPDFKFEEFLGNPSEIRDWNIQGLPSDAFSSENGIIVTRGRRWPLMVDPQGQANRWIKNMEGKRGLKIIDLKQHDFLRTLENAIQFGIPVLLHGLLENIDPALDPILNKSIIKKGGVLTIKMGDKEIEYNPEFKFYLTTKLANPHYSPEIFSKATIVNFAVKEKGLEDQLLGIVVKRERPELEEQKNQLVVSVASAKKKLVELEDEILYLLSTGCINLAQGSLLDDAKLVNTLQSSKSTAEEVTQQLVVSEQTEKRIDTAREAYRPCAQRASILYFVLNDLAQIDPMYQFSLDSYIDLFDKSITKSKRLEEINERISSLNEYHTYAVYKTTCRGLFEEHKRLFSFQMTVKILEATNKINKDEYDFFLRGGQVLDKDAQMTNTSDWINETAWDNITELENLPAFSGLPSAIEQGERDWKIWFMSAEPESSPLPGEWENKLNDLQRMLVVRSLRPDRVIFCGQNFVANNLGAKFIDPPILDVNDIFNDSSPKIPLIFVLSPGVDPTIGLTQLAHKKGMGERFSYVSLGQGQSPKATQLIEQGLRNGNWVFLANCHLSISWMPLLDKMIENIGLENPHPDFRLWLSSSPHPSFPISILQTSIKMTTEPPKGLKANLSRLFSNFNQDTFCKTQKPEVYQKLLFSLSFFHAVLLERKKFLTLGWNITYDFNDSDFDVCENLLAVLLDEYTEIPWDALKYLISEANYGGRITDDWDRRVSKSYINGLFCDEALSTPQYKVCTMANYFIPDSTEIQFFKDYISSLPQTEKPEVFGQHPNADIASQIKESSNLLSSLLSLQPTITAGKGTSREEKVLSISADILKKLPEDIDYESTYKAFKHDMSPLNVVLLQEISRYNALLQSIRKSLGELQNGIKGIIVMSPELEETFSYIFASLVPPLWSKAYFTLKPLASWTRDLIQRIEFFNEWSKGNEPKTFWLGGFTFPTGFLTAVLQKTARRNNIPIDMLTWEFTVLQIEEEGVPPIPKEGVYIRGLYLEGARISWDTKANCLKEPKPMELITQMPPVHFKPVDGKKKSGKGLYVCPLYYYPIRSGTRERPSFIIAMDLRSGVHDSDFYVKRGTAALSSLA</sequence>
<keyword evidence="5" id="KW-0963">Cytoplasm</keyword>
<evidence type="ECO:0000256" key="12">
    <source>
        <dbReference type="ARBA" id="ARBA00023069"/>
    </source>
</evidence>
<dbReference type="InterPro" id="IPR041658">
    <property type="entry name" value="AAA_lid_11"/>
</dbReference>
<evidence type="ECO:0000256" key="7">
    <source>
        <dbReference type="ARBA" id="ARBA00022737"/>
    </source>
</evidence>
<dbReference type="InterPro" id="IPR042228">
    <property type="entry name" value="Dynein_linker_3"/>
</dbReference>
<dbReference type="InterPro" id="IPR042219">
    <property type="entry name" value="AAA_lid_11_sf"/>
</dbReference>
<protein>
    <recommendedName>
        <fullName evidence="4">Dynein heavy chain, cytoplasmic</fullName>
    </recommendedName>
    <alternativeName>
        <fullName evidence="16">Dynein heavy chain, cytosolic</fullName>
    </alternativeName>
</protein>
<evidence type="ECO:0000256" key="9">
    <source>
        <dbReference type="ARBA" id="ARBA00022840"/>
    </source>
</evidence>
<dbReference type="FunFam" id="3.10.490.20:FF:000008">
    <property type="entry name" value="dynein heavy chain 2, axonemal"/>
    <property type="match status" value="1"/>
</dbReference>
<comment type="subcellular location">
    <subcellularLocation>
        <location evidence="1">Cytoplasm</location>
        <location evidence="1">Cytoskeleton</location>
        <location evidence="1">Cilium axoneme</location>
    </subcellularLocation>
</comment>
<dbReference type="GO" id="GO:0008569">
    <property type="term" value="F:minus-end-directed microtubule motor activity"/>
    <property type="evidence" value="ECO:0007669"/>
    <property type="project" value="InterPro"/>
</dbReference>
<dbReference type="Gene3D" id="3.20.180.20">
    <property type="entry name" value="Dynein heavy chain, N-terminal domain 2"/>
    <property type="match status" value="1"/>
</dbReference>
<dbReference type="Pfam" id="PF03028">
    <property type="entry name" value="Dynein_heavy"/>
    <property type="match status" value="1"/>
</dbReference>
<dbReference type="Pfam" id="PF12775">
    <property type="entry name" value="AAA_7"/>
    <property type="match status" value="1"/>
</dbReference>
<dbReference type="Pfam" id="PF12781">
    <property type="entry name" value="AAA_9"/>
    <property type="match status" value="1"/>
</dbReference>
<gene>
    <name evidence="19" type="primary">DNAH2_1</name>
    <name evidence="19" type="ORF">HK099_007862</name>
</gene>
<evidence type="ECO:0000256" key="3">
    <source>
        <dbReference type="ARBA" id="ARBA00011655"/>
    </source>
</evidence>
<accession>A0AAD5U533</accession>
<keyword evidence="6" id="KW-0493">Microtubule</keyword>
<dbReference type="GO" id="GO:0007018">
    <property type="term" value="P:microtubule-based movement"/>
    <property type="evidence" value="ECO:0007669"/>
    <property type="project" value="InterPro"/>
</dbReference>
<dbReference type="GO" id="GO:0030286">
    <property type="term" value="C:dynein complex"/>
    <property type="evidence" value="ECO:0007669"/>
    <property type="project" value="UniProtKB-KW"/>
</dbReference>
<dbReference type="Gene3D" id="3.40.50.300">
    <property type="entry name" value="P-loop containing nucleotide triphosphate hydrolases"/>
    <property type="match status" value="5"/>
</dbReference>
<keyword evidence="9" id="KW-0067">ATP-binding</keyword>
<evidence type="ECO:0000313" key="20">
    <source>
        <dbReference type="Proteomes" id="UP001211065"/>
    </source>
</evidence>
<evidence type="ECO:0000256" key="5">
    <source>
        <dbReference type="ARBA" id="ARBA00022490"/>
    </source>
</evidence>
<dbReference type="GO" id="GO:0051959">
    <property type="term" value="F:dynein light intermediate chain binding"/>
    <property type="evidence" value="ECO:0007669"/>
    <property type="project" value="InterPro"/>
</dbReference>
<dbReference type="InterPro" id="IPR024317">
    <property type="entry name" value="Dynein_heavy_chain_D4_dom"/>
</dbReference>
<evidence type="ECO:0000256" key="11">
    <source>
        <dbReference type="ARBA" id="ARBA00023054"/>
    </source>
</evidence>
<dbReference type="Pfam" id="PF12777">
    <property type="entry name" value="MT"/>
    <property type="match status" value="1"/>
</dbReference>
<dbReference type="Pfam" id="PF17857">
    <property type="entry name" value="AAA_lid_1"/>
    <property type="match status" value="1"/>
</dbReference>
<dbReference type="InterPro" id="IPR003593">
    <property type="entry name" value="AAA+_ATPase"/>
</dbReference>
<comment type="caution">
    <text evidence="19">The sequence shown here is derived from an EMBL/GenBank/DDBJ whole genome shotgun (WGS) entry which is preliminary data.</text>
</comment>
<dbReference type="FunFam" id="1.20.920.30:FF:000005">
    <property type="entry name" value="Dynein, axonemal, heavy chain 2"/>
    <property type="match status" value="1"/>
</dbReference>
<dbReference type="Gene3D" id="1.10.8.710">
    <property type="match status" value="1"/>
</dbReference>
<comment type="subunit">
    <text evidence="3">Consists of at least two heavy chains and a number of intermediate and light chains.</text>
</comment>
<dbReference type="FunFam" id="3.40.50.300:FF:000153">
    <property type="entry name" value="Dynein axonemal heavy chain 1"/>
    <property type="match status" value="1"/>
</dbReference>
<dbReference type="InterPro" id="IPR043157">
    <property type="entry name" value="Dynein_AAA1S"/>
</dbReference>
<keyword evidence="15" id="KW-0966">Cell projection</keyword>
<dbReference type="EMBL" id="JADGJW010000080">
    <property type="protein sequence ID" value="KAJ3224818.1"/>
    <property type="molecule type" value="Genomic_DNA"/>
</dbReference>
<evidence type="ECO:0000313" key="19">
    <source>
        <dbReference type="EMBL" id="KAJ3224818.1"/>
    </source>
</evidence>
<dbReference type="FunFam" id="3.40.50.300:FF:000044">
    <property type="entry name" value="Dynein heavy chain 5, axonemal"/>
    <property type="match status" value="1"/>
</dbReference>
<proteinExistence type="inferred from homology"/>
<dbReference type="InterPro" id="IPR041466">
    <property type="entry name" value="Dynein_AAA5_ext"/>
</dbReference>